<dbReference type="Gene3D" id="3.40.50.620">
    <property type="entry name" value="HUPs"/>
    <property type="match status" value="1"/>
</dbReference>
<evidence type="ECO:0000313" key="4">
    <source>
        <dbReference type="Proteomes" id="UP000009173"/>
    </source>
</evidence>
<dbReference type="EMBL" id="CP000527">
    <property type="protein sequence ID" value="ABM29527.1"/>
    <property type="molecule type" value="Genomic_DNA"/>
</dbReference>
<reference evidence="4" key="1">
    <citation type="journal article" date="2009" name="Environ. Microbiol.">
        <title>Contribution of mobile genetic elements to Desulfovibrio vulgaris genome plasticity.</title>
        <authorList>
            <person name="Walker C.B."/>
            <person name="Stolyar S."/>
            <person name="Chivian D."/>
            <person name="Pinel N."/>
            <person name="Gabster J.A."/>
            <person name="Dehal P.S."/>
            <person name="He Z."/>
            <person name="Yang Z.K."/>
            <person name="Yen H.C."/>
            <person name="Zhou J."/>
            <person name="Wall J.D."/>
            <person name="Hazen T.C."/>
            <person name="Arkin A.P."/>
            <person name="Stahl D.A."/>
        </authorList>
    </citation>
    <scope>NUCLEOTIDE SEQUENCE [LARGE SCALE GENOMIC DNA]</scope>
    <source>
        <strain evidence="4">DP4</strain>
    </source>
</reference>
<accession>A0A0H3AB39</accession>
<proteinExistence type="inferred from homology"/>
<dbReference type="PRINTS" id="PR01438">
    <property type="entry name" value="UNVRSLSTRESS"/>
</dbReference>
<evidence type="ECO:0000259" key="2">
    <source>
        <dbReference type="Pfam" id="PF00582"/>
    </source>
</evidence>
<dbReference type="InterPro" id="IPR006016">
    <property type="entry name" value="UspA"/>
</dbReference>
<name>A0A0H3AB39_NITV4</name>
<dbReference type="CDD" id="cd00293">
    <property type="entry name" value="USP-like"/>
    <property type="match status" value="1"/>
</dbReference>
<dbReference type="Pfam" id="PF00582">
    <property type="entry name" value="Usp"/>
    <property type="match status" value="1"/>
</dbReference>
<evidence type="ECO:0000313" key="3">
    <source>
        <dbReference type="EMBL" id="ABM29527.1"/>
    </source>
</evidence>
<organism evidence="3 4">
    <name type="scientific">Nitratidesulfovibrio vulgaris (strain DP4)</name>
    <name type="common">Desulfovibrio vulgaris</name>
    <dbReference type="NCBI Taxonomy" id="391774"/>
    <lineage>
        <taxon>Bacteria</taxon>
        <taxon>Pseudomonadati</taxon>
        <taxon>Thermodesulfobacteriota</taxon>
        <taxon>Desulfovibrionia</taxon>
        <taxon>Desulfovibrionales</taxon>
        <taxon>Desulfovibrionaceae</taxon>
        <taxon>Nitratidesulfovibrio</taxon>
    </lineage>
</organism>
<dbReference type="HOGENOM" id="CLU_049301_11_0_7"/>
<sequence length="143" mass="15016">MEVPMSFSKILLPVDGSEHARLALRHALALAEGGSTVVLVHSYGDIPALIGGEAREQLMKECVTEADALLEPYRTALSGAGVPYVEHVVAGAPVQAILSVCEREACDLIVMGSRGLTDFEGMVMGSVAHGVLHQSTVPVLVAR</sequence>
<gene>
    <name evidence="3" type="ordered locus">Dvul_2511</name>
</gene>
<dbReference type="SUPFAM" id="SSF52402">
    <property type="entry name" value="Adenine nucleotide alpha hydrolases-like"/>
    <property type="match status" value="1"/>
</dbReference>
<dbReference type="AlphaFoldDB" id="A0A0H3AB39"/>
<dbReference type="PANTHER" id="PTHR46268:SF6">
    <property type="entry name" value="UNIVERSAL STRESS PROTEIN UP12"/>
    <property type="match status" value="1"/>
</dbReference>
<dbReference type="InterPro" id="IPR006015">
    <property type="entry name" value="Universal_stress_UspA"/>
</dbReference>
<feature type="domain" description="UspA" evidence="2">
    <location>
        <begin position="7"/>
        <end position="143"/>
    </location>
</feature>
<comment type="similarity">
    <text evidence="1">Belongs to the universal stress protein A family.</text>
</comment>
<dbReference type="Proteomes" id="UP000009173">
    <property type="component" value="Chromosome"/>
</dbReference>
<protein>
    <submittedName>
        <fullName evidence="3">UspA domain protein</fullName>
    </submittedName>
</protein>
<dbReference type="InterPro" id="IPR014729">
    <property type="entry name" value="Rossmann-like_a/b/a_fold"/>
</dbReference>
<dbReference type="KEGG" id="dvl:Dvul_2511"/>
<dbReference type="PANTHER" id="PTHR46268">
    <property type="entry name" value="STRESS RESPONSE PROTEIN NHAX"/>
    <property type="match status" value="1"/>
</dbReference>
<evidence type="ECO:0000256" key="1">
    <source>
        <dbReference type="ARBA" id="ARBA00008791"/>
    </source>
</evidence>